<dbReference type="InterPro" id="IPR009057">
    <property type="entry name" value="Homeodomain-like_sf"/>
</dbReference>
<feature type="region of interest" description="Disordered" evidence="2">
    <location>
        <begin position="361"/>
        <end position="392"/>
    </location>
</feature>
<dbReference type="CDD" id="cd00167">
    <property type="entry name" value="SANT"/>
    <property type="match status" value="1"/>
</dbReference>
<protein>
    <submittedName>
        <fullName evidence="6">Uncharacterized protein</fullName>
    </submittedName>
</protein>
<feature type="compositionally biased region" description="Basic and acidic residues" evidence="2">
    <location>
        <begin position="18"/>
        <end position="28"/>
    </location>
</feature>
<dbReference type="PROSITE" id="PS50089">
    <property type="entry name" value="ZF_RING_2"/>
    <property type="match status" value="1"/>
</dbReference>
<dbReference type="GO" id="GO:0008270">
    <property type="term" value="F:zinc ion binding"/>
    <property type="evidence" value="ECO:0007669"/>
    <property type="project" value="UniProtKB-KW"/>
</dbReference>
<dbReference type="GO" id="GO:0061630">
    <property type="term" value="F:ubiquitin protein ligase activity"/>
    <property type="evidence" value="ECO:0007669"/>
    <property type="project" value="InterPro"/>
</dbReference>
<dbReference type="VEuPathDB" id="FungiDB:ACJ73_08861"/>
<evidence type="ECO:0000256" key="2">
    <source>
        <dbReference type="SAM" id="MobiDB-lite"/>
    </source>
</evidence>
<feature type="compositionally biased region" description="Basic and acidic residues" evidence="2">
    <location>
        <begin position="366"/>
        <end position="392"/>
    </location>
</feature>
<feature type="region of interest" description="Disordered" evidence="2">
    <location>
        <begin position="603"/>
        <end position="624"/>
    </location>
</feature>
<dbReference type="CDD" id="cd16494">
    <property type="entry name" value="RING-CH-C4HC3_ZSWM2"/>
    <property type="match status" value="1"/>
</dbReference>
<dbReference type="OrthoDB" id="2122982at2759"/>
<dbReference type="InterPro" id="IPR001005">
    <property type="entry name" value="SANT/Myb"/>
</dbReference>
<keyword evidence="7" id="KW-1185">Reference proteome</keyword>
<dbReference type="InterPro" id="IPR039903">
    <property type="entry name" value="Zswim2"/>
</dbReference>
<proteinExistence type="predicted"/>
<feature type="region of interest" description="Disordered" evidence="2">
    <location>
        <begin position="424"/>
        <end position="450"/>
    </location>
</feature>
<evidence type="ECO:0000259" key="5">
    <source>
        <dbReference type="PROSITE" id="PS50966"/>
    </source>
</evidence>
<name>A0A1J9QLC7_9EURO</name>
<feature type="compositionally biased region" description="Polar residues" evidence="2">
    <location>
        <begin position="605"/>
        <end position="616"/>
    </location>
</feature>
<sequence length="624" mass="70217">MASERRNLPLPSRSGRKRAFEETQRNDHAVTSTTPRLTKQKQTRRELASGVAPVIDLTGQVTSPKIQTTPRKRKKIATGSPSVEKKERRRRVFRNHPPQSYLQKLERARTQRLFVVDRKREGTEEMPTERVQIVGTTGNLYEVVIGLEPWCTCPDSQKGNQCKHIIYVLHNVLKVSGYLEYQLAFLSSELREIFAKAPVNPQDNATTENESGKRKPIDGDCPICFMEFDPKTEEIVWCKTVCGNNIHKTCFEQWAATQQSNGGRCVICRSAWEVDVGVPLQDLLANGRVNDEGYVNVADQFGLSGGRGMDSTPLFNVVNSIRGFPSIRLFHKLFDISPAVVATVFSVLRLLLKSTEPAEYVPLTGSKDHSTPSRNIDHGPETHAHSRPPIDAERLSCPMPLLARGEAVMLSSAVAQVVFEMVTGRPRTPSDPAGETTAAADTERDYSERKVEGLDGKRRRWTREEDVRLVTLKDGFSWTEIEERFPHRQLGSLRQRWYTKFQYTSKPLHRPPTDKQWQEERKWKHAHRSLYVAPKLCRASAGEPLTISRPPTPLETSLGYPGETSSMQFCGRGGGFQCVQCVQCRQQSHAGLRAAAVLREPPKGNRTTRVVPTSLSHHCVGPPR</sequence>
<dbReference type="Pfam" id="PF13639">
    <property type="entry name" value="zf-RING_2"/>
    <property type="match status" value="1"/>
</dbReference>
<dbReference type="InterPro" id="IPR007527">
    <property type="entry name" value="Znf_SWIM"/>
</dbReference>
<comment type="caution">
    <text evidence="6">The sequence shown here is derived from an EMBL/GenBank/DDBJ whole genome shotgun (WGS) entry which is preliminary data.</text>
</comment>
<keyword evidence="1" id="KW-0863">Zinc-finger</keyword>
<dbReference type="STRING" id="1658174.A0A1J9QLC7"/>
<feature type="region of interest" description="Disordered" evidence="2">
    <location>
        <begin position="1"/>
        <end position="90"/>
    </location>
</feature>
<dbReference type="InterPro" id="IPR001841">
    <property type="entry name" value="Znf_RING"/>
</dbReference>
<evidence type="ECO:0000259" key="4">
    <source>
        <dbReference type="PROSITE" id="PS50090"/>
    </source>
</evidence>
<evidence type="ECO:0000256" key="1">
    <source>
        <dbReference type="PROSITE-ProRule" id="PRU00175"/>
    </source>
</evidence>
<gene>
    <name evidence="6" type="ORF">ACJ73_08861</name>
</gene>
<dbReference type="EMBL" id="LGTZ01002245">
    <property type="protein sequence ID" value="OJD16684.1"/>
    <property type="molecule type" value="Genomic_DNA"/>
</dbReference>
<dbReference type="AlphaFoldDB" id="A0A1J9QLC7"/>
<keyword evidence="1" id="KW-0862">Zinc</keyword>
<dbReference type="Gene3D" id="1.10.10.60">
    <property type="entry name" value="Homeodomain-like"/>
    <property type="match status" value="1"/>
</dbReference>
<dbReference type="PANTHER" id="PTHR21540:SF0">
    <property type="entry name" value="PHD FAMILY PROTEIN"/>
    <property type="match status" value="1"/>
</dbReference>
<feature type="domain" description="RING-type" evidence="3">
    <location>
        <begin position="221"/>
        <end position="269"/>
    </location>
</feature>
<dbReference type="PANTHER" id="PTHR21540">
    <property type="entry name" value="RING FINGER AND SWIM DOMAIN-CONTAINING PROTEIN 2"/>
    <property type="match status" value="1"/>
</dbReference>
<keyword evidence="1" id="KW-0479">Metal-binding</keyword>
<evidence type="ECO:0000313" key="7">
    <source>
        <dbReference type="Proteomes" id="UP000242791"/>
    </source>
</evidence>
<dbReference type="Gene3D" id="3.30.40.10">
    <property type="entry name" value="Zinc/RING finger domain, C3HC4 (zinc finger)"/>
    <property type="match status" value="1"/>
</dbReference>
<feature type="compositionally biased region" description="Polar residues" evidence="2">
    <location>
        <begin position="59"/>
        <end position="69"/>
    </location>
</feature>
<dbReference type="InterPro" id="IPR013083">
    <property type="entry name" value="Znf_RING/FYVE/PHD"/>
</dbReference>
<evidence type="ECO:0000259" key="3">
    <source>
        <dbReference type="PROSITE" id="PS50089"/>
    </source>
</evidence>
<reference evidence="6 7" key="1">
    <citation type="submission" date="2015-08" db="EMBL/GenBank/DDBJ databases">
        <title>Emmonsia species relationships and genome sequence.</title>
        <authorList>
            <person name="Cuomo C.A."/>
            <person name="Schwartz I.S."/>
            <person name="Kenyon C."/>
            <person name="De Hoog G.S."/>
            <person name="Govender N.P."/>
            <person name="Botha A."/>
            <person name="Moreno L."/>
            <person name="De Vries M."/>
            <person name="Munoz J.F."/>
            <person name="Stielow J.B."/>
        </authorList>
    </citation>
    <scope>NUCLEOTIDE SEQUENCE [LARGE SCALE GENOMIC DNA]</scope>
    <source>
        <strain evidence="6 7">EI222</strain>
    </source>
</reference>
<dbReference type="SUPFAM" id="SSF46689">
    <property type="entry name" value="Homeodomain-like"/>
    <property type="match status" value="1"/>
</dbReference>
<feature type="domain" description="SWIM-type" evidence="5">
    <location>
        <begin position="141"/>
        <end position="173"/>
    </location>
</feature>
<dbReference type="Pfam" id="PF04434">
    <property type="entry name" value="SWIM"/>
    <property type="match status" value="1"/>
</dbReference>
<feature type="compositionally biased region" description="Basic and acidic residues" evidence="2">
    <location>
        <begin position="441"/>
        <end position="450"/>
    </location>
</feature>
<dbReference type="Proteomes" id="UP000242791">
    <property type="component" value="Unassembled WGS sequence"/>
</dbReference>
<dbReference type="SUPFAM" id="SSF57850">
    <property type="entry name" value="RING/U-box"/>
    <property type="match status" value="1"/>
</dbReference>
<dbReference type="PROSITE" id="PS50090">
    <property type="entry name" value="MYB_LIKE"/>
    <property type="match status" value="1"/>
</dbReference>
<organism evidence="6 7">
    <name type="scientific">Blastomyces percursus</name>
    <dbReference type="NCBI Taxonomy" id="1658174"/>
    <lineage>
        <taxon>Eukaryota</taxon>
        <taxon>Fungi</taxon>
        <taxon>Dikarya</taxon>
        <taxon>Ascomycota</taxon>
        <taxon>Pezizomycotina</taxon>
        <taxon>Eurotiomycetes</taxon>
        <taxon>Eurotiomycetidae</taxon>
        <taxon>Onygenales</taxon>
        <taxon>Ajellomycetaceae</taxon>
        <taxon>Blastomyces</taxon>
    </lineage>
</organism>
<feature type="domain" description="Myb-like" evidence="4">
    <location>
        <begin position="457"/>
        <end position="501"/>
    </location>
</feature>
<dbReference type="PROSITE" id="PS50966">
    <property type="entry name" value="ZF_SWIM"/>
    <property type="match status" value="1"/>
</dbReference>
<evidence type="ECO:0000313" key="6">
    <source>
        <dbReference type="EMBL" id="OJD16684.1"/>
    </source>
</evidence>
<accession>A0A1J9QLC7</accession>